<keyword evidence="3" id="KW-1029">Fimbrium biogenesis</keyword>
<dbReference type="PANTHER" id="PTHR30251:SF2">
    <property type="entry name" value="FIMBRIAL CHAPERONE YADV-RELATED"/>
    <property type="match status" value="1"/>
</dbReference>
<evidence type="ECO:0000313" key="13">
    <source>
        <dbReference type="Proteomes" id="UP000630371"/>
    </source>
</evidence>
<dbReference type="InterPro" id="IPR008962">
    <property type="entry name" value="PapD-like_sf"/>
</dbReference>
<evidence type="ECO:0000256" key="1">
    <source>
        <dbReference type="ARBA" id="ARBA00004418"/>
    </source>
</evidence>
<evidence type="ECO:0000313" key="12">
    <source>
        <dbReference type="EMBL" id="EGD0651502.1"/>
    </source>
</evidence>
<dbReference type="GO" id="GO:0030288">
    <property type="term" value="C:outer membrane-bounded periplasmic space"/>
    <property type="evidence" value="ECO:0007669"/>
    <property type="project" value="InterPro"/>
</dbReference>
<dbReference type="PANTHER" id="PTHR30251">
    <property type="entry name" value="PILUS ASSEMBLY CHAPERONE"/>
    <property type="match status" value="1"/>
</dbReference>
<name>A0A827EX83_ECOLX</name>
<comment type="subcellular location">
    <subcellularLocation>
        <location evidence="1 8">Periplasm</location>
    </subcellularLocation>
</comment>
<evidence type="ECO:0000256" key="6">
    <source>
        <dbReference type="ARBA" id="ARBA00023186"/>
    </source>
</evidence>
<dbReference type="Proteomes" id="UP000630371">
    <property type="component" value="Unassembled WGS sequence"/>
</dbReference>
<evidence type="ECO:0000256" key="5">
    <source>
        <dbReference type="ARBA" id="ARBA00022764"/>
    </source>
</evidence>
<reference evidence="12" key="1">
    <citation type="submission" date="2018-08" db="EMBL/GenBank/DDBJ databases">
        <authorList>
            <consortium name="GenomeTrakr network: Whole genome sequencing for foodborne pathogen traceback"/>
        </authorList>
    </citation>
    <scope>NUCLEOTIDE SEQUENCE</scope>
    <source>
        <strain evidence="12">NC_STEC178</strain>
    </source>
</reference>
<sequence length="239" mass="26868">MPTKFRRFVVSNFYKVALAALLSLSFCSQSMAAFTLNGTRYIYEEGKKNISFEVTNNAEKTYGGQVWIDNTNQGNGVCMVPQPPFFKAGAKQKQIIRVMNTDSNLPKDRESLFWLNVQEVPPKPEMKDTDGSVLAIAMNTRVKLIYRPTSVKDGRKDAEKQLKLEQRGNETWLKNPTPYYMAIVSLKHDGKDITLSDKVMADVAQLKPFSDVNLGKKVSGKISVDAVNDWGGVQNYEVQ</sequence>
<dbReference type="InterPro" id="IPR050643">
    <property type="entry name" value="Periplasmic_pilus_chap"/>
</dbReference>
<protein>
    <submittedName>
        <fullName evidence="12">Fimbrial chaperone</fullName>
    </submittedName>
</protein>
<feature type="domain" description="Pili assembly chaperone N-terminal" evidence="10">
    <location>
        <begin position="34"/>
        <end position="151"/>
    </location>
</feature>
<dbReference type="InterPro" id="IPR036316">
    <property type="entry name" value="Pili_assmbl_chap_C_dom_sf"/>
</dbReference>
<feature type="signal peptide" evidence="9">
    <location>
        <begin position="1"/>
        <end position="32"/>
    </location>
</feature>
<dbReference type="InterPro" id="IPR016148">
    <property type="entry name" value="Pili_assmbl_chaperone_C"/>
</dbReference>
<evidence type="ECO:0000256" key="9">
    <source>
        <dbReference type="SAM" id="SignalP"/>
    </source>
</evidence>
<dbReference type="Pfam" id="PF00345">
    <property type="entry name" value="PapD_N"/>
    <property type="match status" value="1"/>
</dbReference>
<evidence type="ECO:0000256" key="4">
    <source>
        <dbReference type="ARBA" id="ARBA00022729"/>
    </source>
</evidence>
<keyword evidence="6 8" id="KW-0143">Chaperone</keyword>
<feature type="chain" id="PRO_5041182532" evidence="9">
    <location>
        <begin position="33"/>
        <end position="239"/>
    </location>
</feature>
<dbReference type="SUPFAM" id="SSF49584">
    <property type="entry name" value="Periplasmic chaperone C-domain"/>
    <property type="match status" value="1"/>
</dbReference>
<organism evidence="12 13">
    <name type="scientific">Escherichia coli</name>
    <dbReference type="NCBI Taxonomy" id="562"/>
    <lineage>
        <taxon>Bacteria</taxon>
        <taxon>Pseudomonadati</taxon>
        <taxon>Pseudomonadota</taxon>
        <taxon>Gammaproteobacteria</taxon>
        <taxon>Enterobacterales</taxon>
        <taxon>Enterobacteriaceae</taxon>
        <taxon>Escherichia</taxon>
    </lineage>
</organism>
<gene>
    <name evidence="12" type="ORF">B6R31_005324</name>
</gene>
<dbReference type="InterPro" id="IPR018046">
    <property type="entry name" value="Pili_assmbl_chaperone_CS"/>
</dbReference>
<evidence type="ECO:0000256" key="2">
    <source>
        <dbReference type="ARBA" id="ARBA00007399"/>
    </source>
</evidence>
<dbReference type="SUPFAM" id="SSF49354">
    <property type="entry name" value="PapD-like"/>
    <property type="match status" value="1"/>
</dbReference>
<evidence type="ECO:0000256" key="7">
    <source>
        <dbReference type="ARBA" id="ARBA00023319"/>
    </source>
</evidence>
<dbReference type="RefSeq" id="WP_123017593.1">
    <property type="nucleotide sequence ID" value="NZ_JAYKFK010000014.1"/>
</dbReference>
<evidence type="ECO:0000259" key="11">
    <source>
        <dbReference type="Pfam" id="PF02753"/>
    </source>
</evidence>
<dbReference type="NCBIfam" id="NF011758">
    <property type="entry name" value="PRK15211.1"/>
    <property type="match status" value="1"/>
</dbReference>
<keyword evidence="4 9" id="KW-0732">Signal</keyword>
<dbReference type="InterPro" id="IPR013783">
    <property type="entry name" value="Ig-like_fold"/>
</dbReference>
<dbReference type="PROSITE" id="PS00635">
    <property type="entry name" value="PILI_CHAPERONE"/>
    <property type="match status" value="1"/>
</dbReference>
<keyword evidence="5" id="KW-0574">Periplasm</keyword>
<dbReference type="Gene3D" id="2.60.40.10">
    <property type="entry name" value="Immunoglobulins"/>
    <property type="match status" value="2"/>
</dbReference>
<dbReference type="InterPro" id="IPR016147">
    <property type="entry name" value="Pili_assmbl_chaperone_N"/>
</dbReference>
<comment type="similarity">
    <text evidence="2 8">Belongs to the periplasmic pilus chaperone family.</text>
</comment>
<dbReference type="InterPro" id="IPR001829">
    <property type="entry name" value="Pili_assmbl_chaperone_bac"/>
</dbReference>
<keyword evidence="7" id="KW-0393">Immunoglobulin domain</keyword>
<comment type="caution">
    <text evidence="12">The sequence shown here is derived from an EMBL/GenBank/DDBJ whole genome shotgun (WGS) entry which is preliminary data.</text>
</comment>
<dbReference type="Pfam" id="PF02753">
    <property type="entry name" value="PapD_C"/>
    <property type="match status" value="1"/>
</dbReference>
<evidence type="ECO:0000256" key="8">
    <source>
        <dbReference type="RuleBase" id="RU003918"/>
    </source>
</evidence>
<accession>A0A827EX83</accession>
<evidence type="ECO:0000259" key="10">
    <source>
        <dbReference type="Pfam" id="PF00345"/>
    </source>
</evidence>
<proteinExistence type="inferred from homology"/>
<feature type="domain" description="Pili assembly chaperone C-terminal" evidence="11">
    <location>
        <begin position="173"/>
        <end position="234"/>
    </location>
</feature>
<dbReference type="GO" id="GO:0071555">
    <property type="term" value="P:cell wall organization"/>
    <property type="evidence" value="ECO:0007669"/>
    <property type="project" value="InterPro"/>
</dbReference>
<dbReference type="PRINTS" id="PR00969">
    <property type="entry name" value="CHAPERONPILI"/>
</dbReference>
<dbReference type="EMBL" id="AAVQAW010000062">
    <property type="protein sequence ID" value="EGD0651502.1"/>
    <property type="molecule type" value="Genomic_DNA"/>
</dbReference>
<evidence type="ECO:0000256" key="3">
    <source>
        <dbReference type="ARBA" id="ARBA00022558"/>
    </source>
</evidence>
<dbReference type="AlphaFoldDB" id="A0A827EX83"/>